<dbReference type="AlphaFoldDB" id="A0A0A8Y7Y1"/>
<organism evidence="1">
    <name type="scientific">Arundo donax</name>
    <name type="common">Giant reed</name>
    <name type="synonym">Donax arundinaceus</name>
    <dbReference type="NCBI Taxonomy" id="35708"/>
    <lineage>
        <taxon>Eukaryota</taxon>
        <taxon>Viridiplantae</taxon>
        <taxon>Streptophyta</taxon>
        <taxon>Embryophyta</taxon>
        <taxon>Tracheophyta</taxon>
        <taxon>Spermatophyta</taxon>
        <taxon>Magnoliopsida</taxon>
        <taxon>Liliopsida</taxon>
        <taxon>Poales</taxon>
        <taxon>Poaceae</taxon>
        <taxon>PACMAD clade</taxon>
        <taxon>Arundinoideae</taxon>
        <taxon>Arundineae</taxon>
        <taxon>Arundo</taxon>
    </lineage>
</organism>
<reference evidence="1" key="2">
    <citation type="journal article" date="2015" name="Data Brief">
        <title>Shoot transcriptome of the giant reed, Arundo donax.</title>
        <authorList>
            <person name="Barrero R.A."/>
            <person name="Guerrero F.D."/>
            <person name="Moolhuijzen P."/>
            <person name="Goolsby J.A."/>
            <person name="Tidwell J."/>
            <person name="Bellgard S.E."/>
            <person name="Bellgard M.I."/>
        </authorList>
    </citation>
    <scope>NUCLEOTIDE SEQUENCE</scope>
    <source>
        <tissue evidence="1">Shoot tissue taken approximately 20 cm above the soil surface</tissue>
    </source>
</reference>
<reference evidence="1" key="1">
    <citation type="submission" date="2014-09" db="EMBL/GenBank/DDBJ databases">
        <authorList>
            <person name="Magalhaes I.L.F."/>
            <person name="Oliveira U."/>
            <person name="Santos F.R."/>
            <person name="Vidigal T.H.D.A."/>
            <person name="Brescovit A.D."/>
            <person name="Santos A.J."/>
        </authorList>
    </citation>
    <scope>NUCLEOTIDE SEQUENCE</scope>
    <source>
        <tissue evidence="1">Shoot tissue taken approximately 20 cm above the soil surface</tissue>
    </source>
</reference>
<name>A0A0A8Y7Y1_ARUDO</name>
<accession>A0A0A8Y7Y1</accession>
<proteinExistence type="predicted"/>
<protein>
    <submittedName>
        <fullName evidence="1">Uncharacterized protein</fullName>
    </submittedName>
</protein>
<evidence type="ECO:0000313" key="1">
    <source>
        <dbReference type="EMBL" id="JAD19832.1"/>
    </source>
</evidence>
<sequence length="61" mass="6363">MDAIASFCCMVASAAFSLSNSDLSAEAVTFRAHNLSLTTAMLLLCSSSSFLDTMASSCMDL</sequence>
<dbReference type="EMBL" id="GBRH01278063">
    <property type="protein sequence ID" value="JAD19832.1"/>
    <property type="molecule type" value="Transcribed_RNA"/>
</dbReference>